<organism evidence="4 5">
    <name type="scientific">Micractinium conductrix</name>
    <dbReference type="NCBI Taxonomy" id="554055"/>
    <lineage>
        <taxon>Eukaryota</taxon>
        <taxon>Viridiplantae</taxon>
        <taxon>Chlorophyta</taxon>
        <taxon>core chlorophytes</taxon>
        <taxon>Trebouxiophyceae</taxon>
        <taxon>Chlorellales</taxon>
        <taxon>Chlorellaceae</taxon>
        <taxon>Chlorella clade</taxon>
        <taxon>Micractinium</taxon>
    </lineage>
</organism>
<feature type="region of interest" description="Disordered" evidence="1">
    <location>
        <begin position="125"/>
        <end position="151"/>
    </location>
</feature>
<feature type="chain" id="PRO_5015138937" evidence="3">
    <location>
        <begin position="28"/>
        <end position="180"/>
    </location>
</feature>
<evidence type="ECO:0000313" key="4">
    <source>
        <dbReference type="EMBL" id="PSC74400.1"/>
    </source>
</evidence>
<reference evidence="4 5" key="1">
    <citation type="journal article" date="2018" name="Plant J.">
        <title>Genome sequences of Chlorella sorokiniana UTEX 1602 and Micractinium conductrix SAG 241.80: implications to maltose excretion by a green alga.</title>
        <authorList>
            <person name="Arriola M.B."/>
            <person name="Velmurugan N."/>
            <person name="Zhang Y."/>
            <person name="Plunkett M.H."/>
            <person name="Hondzo H."/>
            <person name="Barney B.M."/>
        </authorList>
    </citation>
    <scope>NUCLEOTIDE SEQUENCE [LARGE SCALE GENOMIC DNA]</scope>
    <source>
        <strain evidence="4 5">SAG 241.80</strain>
    </source>
</reference>
<evidence type="ECO:0000256" key="1">
    <source>
        <dbReference type="SAM" id="MobiDB-lite"/>
    </source>
</evidence>
<keyword evidence="2" id="KW-1133">Transmembrane helix</keyword>
<gene>
    <name evidence="4" type="ORF">C2E20_2250</name>
</gene>
<protein>
    <submittedName>
        <fullName evidence="4">Uncharacterized protein</fullName>
    </submittedName>
</protein>
<keyword evidence="2" id="KW-0472">Membrane</keyword>
<evidence type="ECO:0000256" key="3">
    <source>
        <dbReference type="SAM" id="SignalP"/>
    </source>
</evidence>
<proteinExistence type="predicted"/>
<feature type="transmembrane region" description="Helical" evidence="2">
    <location>
        <begin position="72"/>
        <end position="93"/>
    </location>
</feature>
<evidence type="ECO:0000313" key="5">
    <source>
        <dbReference type="Proteomes" id="UP000239649"/>
    </source>
</evidence>
<keyword evidence="2" id="KW-0812">Transmembrane</keyword>
<keyword evidence="3" id="KW-0732">Signal</keyword>
<accession>A0A2P6VK22</accession>
<dbReference type="AlphaFoldDB" id="A0A2P6VK22"/>
<sequence length="180" mass="18084">MALPPRLLTCWAVLMLAVALQVVAVTAQAPAAAPAAPPPPRPPRPGEAAGLDRSMGTIVIYESADADKLPTWLIVLMCMIALGAQSIFFVTIYRLRKIRKAKQAAAAARAAAAAAAAAAEAEAAEEGKAPGGDGECIGGGELDTQSSGLDIKDSGALDAAASGKLDGSCHAGGGRAQQQQ</sequence>
<evidence type="ECO:0000256" key="2">
    <source>
        <dbReference type="SAM" id="Phobius"/>
    </source>
</evidence>
<name>A0A2P6VK22_9CHLO</name>
<feature type="signal peptide" evidence="3">
    <location>
        <begin position="1"/>
        <end position="27"/>
    </location>
</feature>
<comment type="caution">
    <text evidence="4">The sequence shown here is derived from an EMBL/GenBank/DDBJ whole genome shotgun (WGS) entry which is preliminary data.</text>
</comment>
<feature type="compositionally biased region" description="Gly residues" evidence="1">
    <location>
        <begin position="129"/>
        <end position="141"/>
    </location>
</feature>
<dbReference type="EMBL" id="LHPF02000004">
    <property type="protein sequence ID" value="PSC74400.1"/>
    <property type="molecule type" value="Genomic_DNA"/>
</dbReference>
<keyword evidence="5" id="KW-1185">Reference proteome</keyword>
<dbReference type="Proteomes" id="UP000239649">
    <property type="component" value="Unassembled WGS sequence"/>
</dbReference>